<dbReference type="EMBL" id="KN846971">
    <property type="protein sequence ID" value="KIW82530.1"/>
    <property type="molecule type" value="Genomic_DNA"/>
</dbReference>
<dbReference type="InterPro" id="IPR003663">
    <property type="entry name" value="Sugar/inositol_transpt"/>
</dbReference>
<dbReference type="NCBIfam" id="TIGR00879">
    <property type="entry name" value="SP"/>
    <property type="match status" value="1"/>
</dbReference>
<evidence type="ECO:0000256" key="2">
    <source>
        <dbReference type="ARBA" id="ARBA00010992"/>
    </source>
</evidence>
<evidence type="ECO:0000256" key="1">
    <source>
        <dbReference type="ARBA" id="ARBA00004141"/>
    </source>
</evidence>
<feature type="region of interest" description="Disordered" evidence="8">
    <location>
        <begin position="539"/>
        <end position="588"/>
    </location>
</feature>
<dbReference type="InterPro" id="IPR050360">
    <property type="entry name" value="MFS_Sugar_Transporters"/>
</dbReference>
<dbReference type="FunFam" id="1.20.1250.20:FF:000090">
    <property type="entry name" value="MFS sugar transporter, putative"/>
    <property type="match status" value="1"/>
</dbReference>
<evidence type="ECO:0000313" key="11">
    <source>
        <dbReference type="EMBL" id="KIW82530.1"/>
    </source>
</evidence>
<proteinExistence type="inferred from homology"/>
<feature type="domain" description="Major facilitator superfamily (MFS) profile" evidence="10">
    <location>
        <begin position="19"/>
        <end position="458"/>
    </location>
</feature>
<feature type="transmembrane region" description="Helical" evidence="9">
    <location>
        <begin position="89"/>
        <end position="107"/>
    </location>
</feature>
<organism evidence="11 12">
    <name type="scientific">Fonsecaea pedrosoi CBS 271.37</name>
    <dbReference type="NCBI Taxonomy" id="1442368"/>
    <lineage>
        <taxon>Eukaryota</taxon>
        <taxon>Fungi</taxon>
        <taxon>Dikarya</taxon>
        <taxon>Ascomycota</taxon>
        <taxon>Pezizomycotina</taxon>
        <taxon>Eurotiomycetes</taxon>
        <taxon>Chaetothyriomycetidae</taxon>
        <taxon>Chaetothyriales</taxon>
        <taxon>Herpotrichiellaceae</taxon>
        <taxon>Fonsecaea</taxon>
    </lineage>
</organism>
<feature type="transmembrane region" description="Helical" evidence="9">
    <location>
        <begin position="433"/>
        <end position="454"/>
    </location>
</feature>
<feature type="transmembrane region" description="Helical" evidence="9">
    <location>
        <begin position="267"/>
        <end position="285"/>
    </location>
</feature>
<comment type="subcellular location">
    <subcellularLocation>
        <location evidence="1">Membrane</location>
        <topology evidence="1">Multi-pass membrane protein</topology>
    </subcellularLocation>
</comment>
<evidence type="ECO:0000313" key="12">
    <source>
        <dbReference type="Proteomes" id="UP000053029"/>
    </source>
</evidence>
<evidence type="ECO:0000256" key="5">
    <source>
        <dbReference type="ARBA" id="ARBA00022989"/>
    </source>
</evidence>
<dbReference type="Gene3D" id="1.20.1250.20">
    <property type="entry name" value="MFS general substrate transporter like domains"/>
    <property type="match status" value="1"/>
</dbReference>
<dbReference type="AlphaFoldDB" id="A0A0D2GVB8"/>
<dbReference type="Proteomes" id="UP000053029">
    <property type="component" value="Unassembled WGS sequence"/>
</dbReference>
<dbReference type="PANTHER" id="PTHR48022">
    <property type="entry name" value="PLASTIDIC GLUCOSE TRANSPORTER 4"/>
    <property type="match status" value="1"/>
</dbReference>
<accession>A0A0D2GVB8</accession>
<dbReference type="GO" id="GO:0016020">
    <property type="term" value="C:membrane"/>
    <property type="evidence" value="ECO:0007669"/>
    <property type="project" value="UniProtKB-SubCell"/>
</dbReference>
<evidence type="ECO:0000256" key="9">
    <source>
        <dbReference type="SAM" id="Phobius"/>
    </source>
</evidence>
<evidence type="ECO:0000256" key="6">
    <source>
        <dbReference type="ARBA" id="ARBA00023136"/>
    </source>
</evidence>
<feature type="compositionally biased region" description="Low complexity" evidence="8">
    <location>
        <begin position="540"/>
        <end position="552"/>
    </location>
</feature>
<comment type="similarity">
    <text evidence="2 7">Belongs to the major facilitator superfamily. Sugar transporter (TC 2.A.1.1) family.</text>
</comment>
<keyword evidence="4 9" id="KW-0812">Transmembrane</keyword>
<protein>
    <recommendedName>
        <fullName evidence="10">Major facilitator superfamily (MFS) profile domain-containing protein</fullName>
    </recommendedName>
</protein>
<evidence type="ECO:0000256" key="8">
    <source>
        <dbReference type="SAM" id="MobiDB-lite"/>
    </source>
</evidence>
<dbReference type="PANTHER" id="PTHR48022:SF28">
    <property type="entry name" value="MAJOR FACILITATOR SUPERFAMILY (MFS) PROFILE DOMAIN-CONTAINING PROTEIN-RELATED"/>
    <property type="match status" value="1"/>
</dbReference>
<feature type="transmembrane region" description="Helical" evidence="9">
    <location>
        <begin position="145"/>
        <end position="165"/>
    </location>
</feature>
<evidence type="ECO:0000256" key="4">
    <source>
        <dbReference type="ARBA" id="ARBA00022692"/>
    </source>
</evidence>
<name>A0A0D2GVB8_9EURO</name>
<dbReference type="InterPro" id="IPR020846">
    <property type="entry name" value="MFS_dom"/>
</dbReference>
<evidence type="ECO:0000256" key="7">
    <source>
        <dbReference type="RuleBase" id="RU003346"/>
    </source>
</evidence>
<keyword evidence="3 7" id="KW-0813">Transport</keyword>
<dbReference type="SUPFAM" id="SSF103473">
    <property type="entry name" value="MFS general substrate transporter"/>
    <property type="match status" value="1"/>
</dbReference>
<reference evidence="11 12" key="1">
    <citation type="submission" date="2015-01" db="EMBL/GenBank/DDBJ databases">
        <title>The Genome Sequence of Fonsecaea pedrosoi CBS 271.37.</title>
        <authorList>
            <consortium name="The Broad Institute Genomics Platform"/>
            <person name="Cuomo C."/>
            <person name="de Hoog S."/>
            <person name="Gorbushina A."/>
            <person name="Stielow B."/>
            <person name="Teixiera M."/>
            <person name="Abouelleil A."/>
            <person name="Chapman S.B."/>
            <person name="Priest M."/>
            <person name="Young S.K."/>
            <person name="Wortman J."/>
            <person name="Nusbaum C."/>
            <person name="Birren B."/>
        </authorList>
    </citation>
    <scope>NUCLEOTIDE SEQUENCE [LARGE SCALE GENOMIC DNA]</scope>
    <source>
        <strain evidence="11 12">CBS 271.37</strain>
    </source>
</reference>
<keyword evidence="5 9" id="KW-1133">Transmembrane helix</keyword>
<feature type="transmembrane region" description="Helical" evidence="9">
    <location>
        <begin position="52"/>
        <end position="77"/>
    </location>
</feature>
<feature type="compositionally biased region" description="Basic and acidic residues" evidence="8">
    <location>
        <begin position="563"/>
        <end position="588"/>
    </location>
</feature>
<dbReference type="InterPro" id="IPR005828">
    <property type="entry name" value="MFS_sugar_transport-like"/>
</dbReference>
<feature type="transmembrane region" description="Helical" evidence="9">
    <location>
        <begin position="113"/>
        <end position="133"/>
    </location>
</feature>
<evidence type="ECO:0000259" key="10">
    <source>
        <dbReference type="PROSITE" id="PS50850"/>
    </source>
</evidence>
<dbReference type="VEuPathDB" id="FungiDB:Z517_05557"/>
<dbReference type="InterPro" id="IPR036259">
    <property type="entry name" value="MFS_trans_sf"/>
</dbReference>
<dbReference type="Pfam" id="PF00083">
    <property type="entry name" value="Sugar_tr"/>
    <property type="match status" value="1"/>
</dbReference>
<dbReference type="OrthoDB" id="6133115at2759"/>
<dbReference type="GeneID" id="25305047"/>
<dbReference type="PRINTS" id="PR00171">
    <property type="entry name" value="SUGRTRNSPORT"/>
</dbReference>
<feature type="transmembrane region" description="Helical" evidence="9">
    <location>
        <begin position="177"/>
        <end position="198"/>
    </location>
</feature>
<feature type="transmembrane region" description="Helical" evidence="9">
    <location>
        <begin position="305"/>
        <end position="326"/>
    </location>
</feature>
<keyword evidence="12" id="KW-1185">Reference proteome</keyword>
<sequence>MSVMKGTNRLVGGWLIAAITSVCSSGFLLFGYDQGVMSGVVISKYWLAQMDHPSSLMVGTMTALYDVGAVFGAIGAAFTGEQLGRKRTLLLGTSALIVGTILMASSYERIQFMVSRICTGIGIGYITSVTPVYQAEISAAAQRGWQVCCQLSTMLGGLMIAYWINYGFFFVHSSAQWRFPLAFQLVFAIYIMLVAPWLPDTPRWLMRHRSPEEGLAVLARLRGRDEKDRVVQTEKNEIMEAIAIEEREEGSWADLFRSNGISANKRFYLALGIQFMQQMSGINIVTYYAPTLFSTSLNMTQEMSILMGCFLQLWYIIASFLTWYTIDRVGRRLLFISMALGMCLVLVAEAIAVNRIEAANYHNTSAGVAAVFFVFAFEACFTWGWMATVWVYPPEILPLKIRAKGAALAAGADFLGNFLVVEVTPDGVKNLGWKFYIVWAVLNLANAIIVWLFYPETGGQPLEAIDTLFADKERRRRASTLHEVYDDDGDDEAAAIVDATGADLKKRGLLSRLQWSIVRKADRQVKAYKRASRLRRISETETATAVSDTTTARGRDEDNEEGQEGRNERARAQGCKVHADQREVVVQK</sequence>
<keyword evidence="6 9" id="KW-0472">Membrane</keyword>
<dbReference type="HOGENOM" id="CLU_001265_30_3_1"/>
<feature type="transmembrane region" description="Helical" evidence="9">
    <location>
        <begin position="333"/>
        <end position="353"/>
    </location>
</feature>
<dbReference type="GO" id="GO:0005351">
    <property type="term" value="F:carbohydrate:proton symporter activity"/>
    <property type="evidence" value="ECO:0007669"/>
    <property type="project" value="TreeGrafter"/>
</dbReference>
<feature type="transmembrane region" description="Helical" evidence="9">
    <location>
        <begin position="12"/>
        <end position="32"/>
    </location>
</feature>
<feature type="transmembrane region" description="Helical" evidence="9">
    <location>
        <begin position="365"/>
        <end position="391"/>
    </location>
</feature>
<evidence type="ECO:0000256" key="3">
    <source>
        <dbReference type="ARBA" id="ARBA00022448"/>
    </source>
</evidence>
<gene>
    <name evidence="11" type="ORF">Z517_05557</name>
</gene>
<dbReference type="RefSeq" id="XP_013286338.1">
    <property type="nucleotide sequence ID" value="XM_013430884.1"/>
</dbReference>
<dbReference type="PROSITE" id="PS50850">
    <property type="entry name" value="MFS"/>
    <property type="match status" value="1"/>
</dbReference>